<evidence type="ECO:0000313" key="2">
    <source>
        <dbReference type="EMBL" id="PAU94348.1"/>
    </source>
</evidence>
<name>A0A2A2GAI7_9BACT</name>
<dbReference type="SUPFAM" id="SSF109854">
    <property type="entry name" value="DinB/YfiT-like putative metalloenzymes"/>
    <property type="match status" value="1"/>
</dbReference>
<dbReference type="RefSeq" id="WP_095605889.1">
    <property type="nucleotide sequence ID" value="NZ_NSKE01000004.1"/>
</dbReference>
<dbReference type="AlphaFoldDB" id="A0A2A2GAI7"/>
<protein>
    <recommendedName>
        <fullName evidence="1">DinB-like domain-containing protein</fullName>
    </recommendedName>
</protein>
<dbReference type="InterPro" id="IPR034660">
    <property type="entry name" value="DinB/YfiT-like"/>
</dbReference>
<evidence type="ECO:0000313" key="3">
    <source>
        <dbReference type="Proteomes" id="UP000218831"/>
    </source>
</evidence>
<dbReference type="OrthoDB" id="1524454at2"/>
<dbReference type="Gene3D" id="1.20.120.450">
    <property type="entry name" value="dinb family like domain"/>
    <property type="match status" value="1"/>
</dbReference>
<proteinExistence type="predicted"/>
<keyword evidence="3" id="KW-1185">Reference proteome</keyword>
<accession>A0A2A2GAI7</accession>
<sequence length="191" mass="22419">MHSQYTYEWLITQFENTKNVAEEFILSVDKDLFLKAPAEDQWSIAECYSHLINYGDLYFDNMVSAISENTSTTDSVNQSFPPRWFAQKIISFFEPPYKMKLKTVKSMKPVDTSGYNRIELLDEYLNLQNRLITQLENAHQKNVHLGRSKVTHPIFSIIKMTLSECFLLLEAHQHRHQWQAEQTLQVLKGDQ</sequence>
<gene>
    <name evidence="2" type="ORF">CK503_05965</name>
</gene>
<dbReference type="InterPro" id="IPR024775">
    <property type="entry name" value="DinB-like"/>
</dbReference>
<reference evidence="2 3" key="1">
    <citation type="submission" date="2017-08" db="EMBL/GenBank/DDBJ databases">
        <title>Aliifodinibius alkalisoli sp. nov., isolated from saline alkaline soil.</title>
        <authorList>
            <person name="Liu D."/>
            <person name="Zhang G."/>
        </authorList>
    </citation>
    <scope>NUCLEOTIDE SEQUENCE [LARGE SCALE GENOMIC DNA]</scope>
    <source>
        <strain evidence="2 3">WN023</strain>
    </source>
</reference>
<feature type="domain" description="DinB-like" evidence="1">
    <location>
        <begin position="13"/>
        <end position="180"/>
    </location>
</feature>
<organism evidence="2 3">
    <name type="scientific">Fodinibius salipaludis</name>
    <dbReference type="NCBI Taxonomy" id="2032627"/>
    <lineage>
        <taxon>Bacteria</taxon>
        <taxon>Pseudomonadati</taxon>
        <taxon>Balneolota</taxon>
        <taxon>Balneolia</taxon>
        <taxon>Balneolales</taxon>
        <taxon>Balneolaceae</taxon>
        <taxon>Fodinibius</taxon>
    </lineage>
</organism>
<dbReference type="Pfam" id="PF12867">
    <property type="entry name" value="DinB_2"/>
    <property type="match status" value="1"/>
</dbReference>
<evidence type="ECO:0000259" key="1">
    <source>
        <dbReference type="Pfam" id="PF12867"/>
    </source>
</evidence>
<dbReference type="Proteomes" id="UP000218831">
    <property type="component" value="Unassembled WGS sequence"/>
</dbReference>
<comment type="caution">
    <text evidence="2">The sequence shown here is derived from an EMBL/GenBank/DDBJ whole genome shotgun (WGS) entry which is preliminary data.</text>
</comment>
<dbReference type="EMBL" id="NSKE01000004">
    <property type="protein sequence ID" value="PAU94348.1"/>
    <property type="molecule type" value="Genomic_DNA"/>
</dbReference>